<reference evidence="1 2" key="1">
    <citation type="journal article" date="2014" name="Genome Announc.">
        <title>Draft genome sequence of the pathogenic fungus Scedosporium apiospermum.</title>
        <authorList>
            <person name="Vandeputte P."/>
            <person name="Ghamrawi S."/>
            <person name="Rechenmann M."/>
            <person name="Iltis A."/>
            <person name="Giraud S."/>
            <person name="Fleury M."/>
            <person name="Thornton C."/>
            <person name="Delhaes L."/>
            <person name="Meyer W."/>
            <person name="Papon N."/>
            <person name="Bouchara J.P."/>
        </authorList>
    </citation>
    <scope>NUCLEOTIDE SEQUENCE [LARGE SCALE GENOMIC DNA]</scope>
    <source>
        <strain evidence="1 2">IHEM 14462</strain>
    </source>
</reference>
<evidence type="ECO:0000313" key="2">
    <source>
        <dbReference type="Proteomes" id="UP000028545"/>
    </source>
</evidence>
<sequence>MPTALPWAWTRGDDDGPWHPPEFLYGCLFHSTYEDFSLGGGRFSRNHIRDIKAHNPNLAVGKYSLAPRLKRLQCGNAYGQQLHGGQYDENGLI</sequence>
<dbReference type="RefSeq" id="XP_016641447.1">
    <property type="nucleotide sequence ID" value="XM_016788923.1"/>
</dbReference>
<dbReference type="HOGENOM" id="CLU_2400927_0_0_1"/>
<accession>A0A084G2T6</accession>
<evidence type="ECO:0000313" key="1">
    <source>
        <dbReference type="EMBL" id="KEZ41648.1"/>
    </source>
</evidence>
<keyword evidence="2" id="KW-1185">Reference proteome</keyword>
<proteinExistence type="predicted"/>
<name>A0A084G2T6_PSEDA</name>
<dbReference type="OrthoDB" id="10649938at2759"/>
<organism evidence="1 2">
    <name type="scientific">Pseudallescheria apiosperma</name>
    <name type="common">Scedosporium apiospermum</name>
    <dbReference type="NCBI Taxonomy" id="563466"/>
    <lineage>
        <taxon>Eukaryota</taxon>
        <taxon>Fungi</taxon>
        <taxon>Dikarya</taxon>
        <taxon>Ascomycota</taxon>
        <taxon>Pezizomycotina</taxon>
        <taxon>Sordariomycetes</taxon>
        <taxon>Hypocreomycetidae</taxon>
        <taxon>Microascales</taxon>
        <taxon>Microascaceae</taxon>
        <taxon>Scedosporium</taxon>
    </lineage>
</organism>
<protein>
    <submittedName>
        <fullName evidence="1">Uncharacterized protein</fullName>
    </submittedName>
</protein>
<dbReference type="EMBL" id="JOWA01000109">
    <property type="protein sequence ID" value="KEZ41648.1"/>
    <property type="molecule type" value="Genomic_DNA"/>
</dbReference>
<gene>
    <name evidence="1" type="ORF">SAPIO_CDS6966</name>
</gene>
<comment type="caution">
    <text evidence="1">The sequence shown here is derived from an EMBL/GenBank/DDBJ whole genome shotgun (WGS) entry which is preliminary data.</text>
</comment>
<dbReference type="AlphaFoldDB" id="A0A084G2T6"/>
<dbReference type="VEuPathDB" id="FungiDB:SAPIO_CDS6966"/>
<dbReference type="Proteomes" id="UP000028545">
    <property type="component" value="Unassembled WGS sequence"/>
</dbReference>
<dbReference type="KEGG" id="sapo:SAPIO_CDS6966"/>
<dbReference type="GeneID" id="27726038"/>